<evidence type="ECO:0000313" key="4">
    <source>
        <dbReference type="Proteomes" id="UP000242146"/>
    </source>
</evidence>
<keyword evidence="2" id="KW-1133">Transmembrane helix</keyword>
<gene>
    <name evidence="3" type="ORF">DM01DRAFT_1332652</name>
</gene>
<name>A0A1X2GSS0_9FUNG</name>
<keyword evidence="4" id="KW-1185">Reference proteome</keyword>
<feature type="region of interest" description="Disordered" evidence="1">
    <location>
        <begin position="69"/>
        <end position="92"/>
    </location>
</feature>
<feature type="transmembrane region" description="Helical" evidence="2">
    <location>
        <begin position="30"/>
        <end position="54"/>
    </location>
</feature>
<organism evidence="3 4">
    <name type="scientific">Hesseltinella vesiculosa</name>
    <dbReference type="NCBI Taxonomy" id="101127"/>
    <lineage>
        <taxon>Eukaryota</taxon>
        <taxon>Fungi</taxon>
        <taxon>Fungi incertae sedis</taxon>
        <taxon>Mucoromycota</taxon>
        <taxon>Mucoromycotina</taxon>
        <taxon>Mucoromycetes</taxon>
        <taxon>Mucorales</taxon>
        <taxon>Cunninghamellaceae</taxon>
        <taxon>Hesseltinella</taxon>
    </lineage>
</organism>
<reference evidence="3 4" key="1">
    <citation type="submission" date="2016-07" db="EMBL/GenBank/DDBJ databases">
        <title>Pervasive Adenine N6-methylation of Active Genes in Fungi.</title>
        <authorList>
            <consortium name="DOE Joint Genome Institute"/>
            <person name="Mondo S.J."/>
            <person name="Dannebaum R.O."/>
            <person name="Kuo R.C."/>
            <person name="Labutti K."/>
            <person name="Haridas S."/>
            <person name="Kuo A."/>
            <person name="Salamov A."/>
            <person name="Ahrendt S.R."/>
            <person name="Lipzen A."/>
            <person name="Sullivan W."/>
            <person name="Andreopoulos W.B."/>
            <person name="Clum A."/>
            <person name="Lindquist E."/>
            <person name="Daum C."/>
            <person name="Ramamoorthy G.K."/>
            <person name="Gryganskyi A."/>
            <person name="Culley D."/>
            <person name="Magnuson J.K."/>
            <person name="James T.Y."/>
            <person name="O'Malley M.A."/>
            <person name="Stajich J.E."/>
            <person name="Spatafora J.W."/>
            <person name="Visel A."/>
            <person name="Grigoriev I.V."/>
        </authorList>
    </citation>
    <scope>NUCLEOTIDE SEQUENCE [LARGE SCALE GENOMIC DNA]</scope>
    <source>
        <strain evidence="3 4">NRRL 3301</strain>
    </source>
</reference>
<dbReference type="Proteomes" id="UP000242146">
    <property type="component" value="Unassembled WGS sequence"/>
</dbReference>
<evidence type="ECO:0000256" key="2">
    <source>
        <dbReference type="SAM" id="Phobius"/>
    </source>
</evidence>
<feature type="compositionally biased region" description="Polar residues" evidence="1">
    <location>
        <begin position="69"/>
        <end position="78"/>
    </location>
</feature>
<proteinExistence type="predicted"/>
<comment type="caution">
    <text evidence="3">The sequence shown here is derived from an EMBL/GenBank/DDBJ whole genome shotgun (WGS) entry which is preliminary data.</text>
</comment>
<dbReference type="EMBL" id="MCGT01000004">
    <property type="protein sequence ID" value="ORX60501.1"/>
    <property type="molecule type" value="Genomic_DNA"/>
</dbReference>
<dbReference type="AlphaFoldDB" id="A0A1X2GSS0"/>
<evidence type="ECO:0000313" key="3">
    <source>
        <dbReference type="EMBL" id="ORX60501.1"/>
    </source>
</evidence>
<evidence type="ECO:0000256" key="1">
    <source>
        <dbReference type="SAM" id="MobiDB-lite"/>
    </source>
</evidence>
<accession>A0A1X2GSS0</accession>
<protein>
    <submittedName>
        <fullName evidence="3">Uncharacterized protein</fullName>
    </submittedName>
</protein>
<keyword evidence="2" id="KW-0812">Transmembrane</keyword>
<keyword evidence="2" id="KW-0472">Membrane</keyword>
<sequence>MESEVNHNSWIHKRALEEEIAYEYDGFDHIGILVGCVFGVMVLLTIAIVTMILWRRRRRFYRLTTPPTFETSPASTALKSHPAASPFADSEKGMPVDTVMAAPAGHDAAESHSATAADSRNNGIMSSAVIMEEDEVELEESISRSDTSAMSVLHFPHPAVTIVTSSSVYFDPSEPMPSVSLERPVNRNSRFQEFF</sequence>